<sequence length="300" mass="33898">MAPGGLMVDFAGALRDAIQARGLGLERIQERLRAEGFSVSLATLSYWQTGRSRPERRESLAALAELEKILEVEPGSLAALVGPPRPRGRHLHKSQEAHALGAFWSEQDLITDLAQGVDTRWDERLTRLSQHDRVNVGPERGEMSFLVRQVLRAEADGPDRYVVIVRLDELEHPLPLVTAVRNCRLGRVVEHVESAFLLAELLFDRPLAKGETVITEHALHNYPPFPTATNYERKFRLPVREYVLEVCFDPAALPRAVYQFQQMDGQTEQVTPYEVDVGNSVHAIALDYGPGRYGFRWDWD</sequence>
<gene>
    <name evidence="1" type="ORF">Dsi01nite_111780</name>
</gene>
<dbReference type="EMBL" id="BONQ01000213">
    <property type="protein sequence ID" value="GIG53137.1"/>
    <property type="molecule type" value="Genomic_DNA"/>
</dbReference>
<dbReference type="CDD" id="cd00093">
    <property type="entry name" value="HTH_XRE"/>
    <property type="match status" value="1"/>
</dbReference>
<accession>A0A919PZ79</accession>
<protein>
    <submittedName>
        <fullName evidence="1">Uncharacterized protein</fullName>
    </submittedName>
</protein>
<proteinExistence type="predicted"/>
<evidence type="ECO:0000313" key="2">
    <source>
        <dbReference type="Proteomes" id="UP000660611"/>
    </source>
</evidence>
<keyword evidence="2" id="KW-1185">Reference proteome</keyword>
<dbReference type="Proteomes" id="UP000660611">
    <property type="component" value="Unassembled WGS sequence"/>
</dbReference>
<evidence type="ECO:0000313" key="1">
    <source>
        <dbReference type="EMBL" id="GIG53137.1"/>
    </source>
</evidence>
<reference evidence="1" key="1">
    <citation type="submission" date="2021-01" db="EMBL/GenBank/DDBJ databases">
        <title>Whole genome shotgun sequence of Dactylosporangium siamense NBRC 106093.</title>
        <authorList>
            <person name="Komaki H."/>
            <person name="Tamura T."/>
        </authorList>
    </citation>
    <scope>NUCLEOTIDE SEQUENCE</scope>
    <source>
        <strain evidence="1">NBRC 106093</strain>
    </source>
</reference>
<name>A0A919PZ79_9ACTN</name>
<comment type="caution">
    <text evidence="1">The sequence shown here is derived from an EMBL/GenBank/DDBJ whole genome shotgun (WGS) entry which is preliminary data.</text>
</comment>
<organism evidence="1 2">
    <name type="scientific">Dactylosporangium siamense</name>
    <dbReference type="NCBI Taxonomy" id="685454"/>
    <lineage>
        <taxon>Bacteria</taxon>
        <taxon>Bacillati</taxon>
        <taxon>Actinomycetota</taxon>
        <taxon>Actinomycetes</taxon>
        <taxon>Micromonosporales</taxon>
        <taxon>Micromonosporaceae</taxon>
        <taxon>Dactylosporangium</taxon>
    </lineage>
</organism>
<dbReference type="AlphaFoldDB" id="A0A919PZ79"/>
<dbReference type="InterPro" id="IPR001387">
    <property type="entry name" value="Cro/C1-type_HTH"/>
</dbReference>